<dbReference type="AlphaFoldDB" id="A0A0J9WBT4"/>
<dbReference type="GeneID" id="28963417"/>
<organism evidence="1 2">
    <name type="scientific">Fusarium oxysporum f. sp. lycopersici (strain 4287 / CBS 123668 / FGSC 9935 / NRRL 34936)</name>
    <name type="common">Fusarium vascular wilt of tomato</name>
    <dbReference type="NCBI Taxonomy" id="426428"/>
    <lineage>
        <taxon>Eukaryota</taxon>
        <taxon>Fungi</taxon>
        <taxon>Dikarya</taxon>
        <taxon>Ascomycota</taxon>
        <taxon>Pezizomycotina</taxon>
        <taxon>Sordariomycetes</taxon>
        <taxon>Hypocreomycetidae</taxon>
        <taxon>Hypocreales</taxon>
        <taxon>Nectriaceae</taxon>
        <taxon>Fusarium</taxon>
        <taxon>Fusarium oxysporum species complex</taxon>
    </lineage>
</organism>
<sequence>MAHSIEPVTRQRDDKAQLAHRSRFLEPDIRKAEISLCVRQFETASS</sequence>
<dbReference type="VEuPathDB" id="FungiDB:FOXG_22711"/>
<reference evidence="1" key="2">
    <citation type="journal article" date="2010" name="Nature">
        <title>Comparative genomics reveals mobile pathogenicity chromosomes in Fusarium.</title>
        <authorList>
            <person name="Ma L.J."/>
            <person name="van der Does H.C."/>
            <person name="Borkovich K.A."/>
            <person name="Coleman J.J."/>
            <person name="Daboussi M.J."/>
            <person name="Di Pietro A."/>
            <person name="Dufresne M."/>
            <person name="Freitag M."/>
            <person name="Grabherr M."/>
            <person name="Henrissat B."/>
            <person name="Houterman P.M."/>
            <person name="Kang S."/>
            <person name="Shim W.B."/>
            <person name="Woloshuk C."/>
            <person name="Xie X."/>
            <person name="Xu J.R."/>
            <person name="Antoniw J."/>
            <person name="Baker S.E."/>
            <person name="Bluhm B.H."/>
            <person name="Breakspear A."/>
            <person name="Brown D.W."/>
            <person name="Butchko R.A."/>
            <person name="Chapman S."/>
            <person name="Coulson R."/>
            <person name="Coutinho P.M."/>
            <person name="Danchin E.G."/>
            <person name="Diener A."/>
            <person name="Gale L.R."/>
            <person name="Gardiner D.M."/>
            <person name="Goff S."/>
            <person name="Hammond-Kosack K.E."/>
            <person name="Hilburn K."/>
            <person name="Hua-Van A."/>
            <person name="Jonkers W."/>
            <person name="Kazan K."/>
            <person name="Kodira C.D."/>
            <person name="Koehrsen M."/>
            <person name="Kumar L."/>
            <person name="Lee Y.H."/>
            <person name="Li L."/>
            <person name="Manners J.M."/>
            <person name="Miranda-Saavedra D."/>
            <person name="Mukherjee M."/>
            <person name="Park G."/>
            <person name="Park J."/>
            <person name="Park S.Y."/>
            <person name="Proctor R.H."/>
            <person name="Regev A."/>
            <person name="Ruiz-Roldan M.C."/>
            <person name="Sain D."/>
            <person name="Sakthikumar S."/>
            <person name="Sykes S."/>
            <person name="Schwartz D.C."/>
            <person name="Turgeon B.G."/>
            <person name="Wapinski I."/>
            <person name="Yoder O."/>
            <person name="Young S."/>
            <person name="Zeng Q."/>
            <person name="Zhou S."/>
            <person name="Galagan J."/>
            <person name="Cuomo C.A."/>
            <person name="Kistler H.C."/>
            <person name="Rep M."/>
        </authorList>
    </citation>
    <scope>NUCLEOTIDE SEQUENCE [LARGE SCALE GENOMIC DNA]</scope>
    <source>
        <strain evidence="1">4287</strain>
    </source>
</reference>
<proteinExistence type="predicted"/>
<protein>
    <submittedName>
        <fullName evidence="1">Uncharacterized protein</fullName>
    </submittedName>
</protein>
<gene>
    <name evidence="1" type="ORF">FOXG_22711</name>
</gene>
<accession>A0A0J9WBT4</accession>
<name>A0A0J9WBT4_FUSO4</name>
<dbReference type="Proteomes" id="UP000009097">
    <property type="component" value="Unassembled WGS sequence"/>
</dbReference>
<dbReference type="EMBL" id="DS231738">
    <property type="protein sequence ID" value="KNB20000.1"/>
    <property type="molecule type" value="Genomic_DNA"/>
</dbReference>
<reference evidence="1" key="1">
    <citation type="submission" date="2007-04" db="EMBL/GenBank/DDBJ databases">
        <authorList>
            <consortium name="The Broad Institute Genome Sequencing Platform"/>
            <person name="Birren B."/>
            <person name="Lander E."/>
            <person name="Galagan J."/>
            <person name="Nusbaum C."/>
            <person name="Devon K."/>
            <person name="Ma L.-J."/>
            <person name="Jaffe D."/>
            <person name="Butler J."/>
            <person name="Alvarez P."/>
            <person name="Gnerre S."/>
            <person name="Grabherr M."/>
            <person name="Kleber M."/>
            <person name="Mauceli E."/>
            <person name="Brockman W."/>
            <person name="MacCallum I.A."/>
            <person name="Young S."/>
            <person name="LaButti K."/>
            <person name="DeCaprio D."/>
            <person name="Crawford M."/>
            <person name="Koehrsen M."/>
            <person name="Engels R."/>
            <person name="Montgomery P."/>
            <person name="Pearson M."/>
            <person name="Howarth C."/>
            <person name="Larson L."/>
            <person name="White J."/>
            <person name="O'Leary S."/>
            <person name="Kodira C."/>
            <person name="Zeng Q."/>
            <person name="Yandava C."/>
            <person name="Alvarado L."/>
            <person name="Kistler C."/>
            <person name="Shim W.-B."/>
            <person name="Kang S."/>
            <person name="Woloshuk C."/>
        </authorList>
    </citation>
    <scope>NUCLEOTIDE SEQUENCE</scope>
    <source>
        <strain evidence="1">4287</strain>
    </source>
</reference>
<dbReference type="KEGG" id="fox:FOXG_22711"/>
<evidence type="ECO:0000313" key="2">
    <source>
        <dbReference type="Proteomes" id="UP000009097"/>
    </source>
</evidence>
<evidence type="ECO:0000313" key="1">
    <source>
        <dbReference type="EMBL" id="KNB20000.1"/>
    </source>
</evidence>
<dbReference type="RefSeq" id="XP_018258045.1">
    <property type="nucleotide sequence ID" value="XM_018403122.1"/>
</dbReference>